<dbReference type="SUPFAM" id="SSF55073">
    <property type="entry name" value="Nucleotide cyclase"/>
    <property type="match status" value="1"/>
</dbReference>
<evidence type="ECO:0000259" key="2">
    <source>
        <dbReference type="PROSITE" id="PS50887"/>
    </source>
</evidence>
<dbReference type="Pfam" id="PF00990">
    <property type="entry name" value="GGDEF"/>
    <property type="match status" value="1"/>
</dbReference>
<dbReference type="Pfam" id="PF00563">
    <property type="entry name" value="EAL"/>
    <property type="match status" value="1"/>
</dbReference>
<dbReference type="Gene3D" id="3.30.450.40">
    <property type="match status" value="1"/>
</dbReference>
<dbReference type="CDD" id="cd01949">
    <property type="entry name" value="GGDEF"/>
    <property type="match status" value="1"/>
</dbReference>
<dbReference type="Gene3D" id="3.30.70.270">
    <property type="match status" value="1"/>
</dbReference>
<organism evidence="3 4">
    <name type="scientific">Sphingomonas floccifaciens</name>
    <dbReference type="NCBI Taxonomy" id="1844115"/>
    <lineage>
        <taxon>Bacteria</taxon>
        <taxon>Pseudomonadati</taxon>
        <taxon>Pseudomonadota</taxon>
        <taxon>Alphaproteobacteria</taxon>
        <taxon>Sphingomonadales</taxon>
        <taxon>Sphingomonadaceae</taxon>
        <taxon>Sphingomonas</taxon>
    </lineage>
</organism>
<keyword evidence="4" id="KW-1185">Reference proteome</keyword>
<reference evidence="4" key="1">
    <citation type="journal article" date="2019" name="Int. J. Syst. Evol. Microbiol.">
        <title>The Global Catalogue of Microorganisms (GCM) 10K type strain sequencing project: providing services to taxonomists for standard genome sequencing and annotation.</title>
        <authorList>
            <consortium name="The Broad Institute Genomics Platform"/>
            <consortium name="The Broad Institute Genome Sequencing Center for Infectious Disease"/>
            <person name="Wu L."/>
            <person name="Ma J."/>
        </authorList>
    </citation>
    <scope>NUCLEOTIDE SEQUENCE [LARGE SCALE GENOMIC DNA]</scope>
    <source>
        <strain evidence="4">Q85</strain>
    </source>
</reference>
<dbReference type="PANTHER" id="PTHR33121">
    <property type="entry name" value="CYCLIC DI-GMP PHOSPHODIESTERASE PDEF"/>
    <property type="match status" value="1"/>
</dbReference>
<protein>
    <submittedName>
        <fullName evidence="3">EAL domain-containing protein</fullName>
    </submittedName>
</protein>
<dbReference type="EMBL" id="JBHUFC010000003">
    <property type="protein sequence ID" value="MFD1788253.1"/>
    <property type="molecule type" value="Genomic_DNA"/>
</dbReference>
<dbReference type="InterPro" id="IPR003018">
    <property type="entry name" value="GAF"/>
</dbReference>
<dbReference type="NCBIfam" id="TIGR00254">
    <property type="entry name" value="GGDEF"/>
    <property type="match status" value="1"/>
</dbReference>
<dbReference type="RefSeq" id="WP_380940637.1">
    <property type="nucleotide sequence ID" value="NZ_JBHUFC010000003.1"/>
</dbReference>
<dbReference type="InterPro" id="IPR001633">
    <property type="entry name" value="EAL_dom"/>
</dbReference>
<dbReference type="CDD" id="cd01948">
    <property type="entry name" value="EAL"/>
    <property type="match status" value="1"/>
</dbReference>
<dbReference type="SMART" id="SM00052">
    <property type="entry name" value="EAL"/>
    <property type="match status" value="1"/>
</dbReference>
<evidence type="ECO:0000259" key="1">
    <source>
        <dbReference type="PROSITE" id="PS50883"/>
    </source>
</evidence>
<dbReference type="PROSITE" id="PS50883">
    <property type="entry name" value="EAL"/>
    <property type="match status" value="1"/>
</dbReference>
<dbReference type="InterPro" id="IPR035919">
    <property type="entry name" value="EAL_sf"/>
</dbReference>
<evidence type="ECO:0000313" key="4">
    <source>
        <dbReference type="Proteomes" id="UP001597283"/>
    </source>
</evidence>
<sequence length="632" mass="68917">MTHAETAERQIGPSRERLKSAFDECLGADPEFDHFASLAATICGTPAAAVTLIARDMQWIKGAIGIGREEMPADCSFCIHTVRAGHFLSIGDTWIDERFRAHPLVTGPESIRFYAGVPLSIGGTPVGALCVIDTRPREQGLDSQQRQALEMLAAQASLQLQLRRTVVERDDALSELNAVVGQLSWAATHDHLTGVGNRALLRQRLSDRVRENGPPFGLLAIDVDHFKRINDSFGHQVGDELLKEIARRLQASLRPDDIVIRLGGDEFAIVSDQLVDGRRMAELAGRLLDAMRPPFLHDGQALECRITIGGALWPRHSSQVGDVVRYADAALYEAKSRGRGVFVSFEKGLLVRQSQRRAEIARARSALSAGHFIPFYQPKVDLERGTILGLEALLRIVEPGRAPVMPHTIAAAFDEVEIAQAIGRSMLEQILRDMRHWLDVGLQFGRVAINVSATEIGDPTYADRLMLALHRYGIAPETIELEILETVLLDQRSSAVLASVRALSEAGVRIAFDDFGTGYAALAHLPSFPVDTIKIDQMFVRQLEDRTNQAIVRALLSLAGELGLEAIAEGVETKQQATQLRALGCSVGQGFLYSKALPANAVAAALTRTPQAHRRLRGGPIAGRSVPTCQAA</sequence>
<dbReference type="SUPFAM" id="SSF141868">
    <property type="entry name" value="EAL domain-like"/>
    <property type="match status" value="1"/>
</dbReference>
<dbReference type="InterPro" id="IPR029016">
    <property type="entry name" value="GAF-like_dom_sf"/>
</dbReference>
<accession>A0ABW4NDN9</accession>
<dbReference type="SMART" id="SM00267">
    <property type="entry name" value="GGDEF"/>
    <property type="match status" value="1"/>
</dbReference>
<comment type="caution">
    <text evidence="3">The sequence shown here is derived from an EMBL/GenBank/DDBJ whole genome shotgun (WGS) entry which is preliminary data.</text>
</comment>
<dbReference type="SUPFAM" id="SSF55781">
    <property type="entry name" value="GAF domain-like"/>
    <property type="match status" value="1"/>
</dbReference>
<dbReference type="InterPro" id="IPR029787">
    <property type="entry name" value="Nucleotide_cyclase"/>
</dbReference>
<dbReference type="PANTHER" id="PTHR33121:SF70">
    <property type="entry name" value="SIGNALING PROTEIN YKOW"/>
    <property type="match status" value="1"/>
</dbReference>
<dbReference type="Gene3D" id="3.20.20.450">
    <property type="entry name" value="EAL domain"/>
    <property type="match status" value="1"/>
</dbReference>
<feature type="domain" description="GGDEF" evidence="2">
    <location>
        <begin position="214"/>
        <end position="347"/>
    </location>
</feature>
<dbReference type="InterPro" id="IPR000160">
    <property type="entry name" value="GGDEF_dom"/>
</dbReference>
<dbReference type="InterPro" id="IPR043128">
    <property type="entry name" value="Rev_trsase/Diguanyl_cyclase"/>
</dbReference>
<dbReference type="Proteomes" id="UP001597283">
    <property type="component" value="Unassembled WGS sequence"/>
</dbReference>
<evidence type="ECO:0000313" key="3">
    <source>
        <dbReference type="EMBL" id="MFD1788253.1"/>
    </source>
</evidence>
<dbReference type="Pfam" id="PF01590">
    <property type="entry name" value="GAF"/>
    <property type="match status" value="1"/>
</dbReference>
<gene>
    <name evidence="3" type="ORF">ACFSC3_11785</name>
</gene>
<proteinExistence type="predicted"/>
<dbReference type="PROSITE" id="PS50887">
    <property type="entry name" value="GGDEF"/>
    <property type="match status" value="1"/>
</dbReference>
<feature type="domain" description="EAL" evidence="1">
    <location>
        <begin position="356"/>
        <end position="610"/>
    </location>
</feature>
<dbReference type="InterPro" id="IPR050706">
    <property type="entry name" value="Cyclic-di-GMP_PDE-like"/>
</dbReference>
<name>A0ABW4NDN9_9SPHN</name>